<protein>
    <recommendedName>
        <fullName evidence="3">RimJ/RimL family protein N-acetyltransferase</fullName>
    </recommendedName>
</protein>
<name>A0ABN5IHU4_9BACE</name>
<evidence type="ECO:0000313" key="2">
    <source>
        <dbReference type="Proteomes" id="UP000238304"/>
    </source>
</evidence>
<accession>A0ABN5IHU4</accession>
<organism evidence="1 2">
    <name type="scientific">Bacteroides zoogleoformans</name>
    <dbReference type="NCBI Taxonomy" id="28119"/>
    <lineage>
        <taxon>Bacteria</taxon>
        <taxon>Pseudomonadati</taxon>
        <taxon>Bacteroidota</taxon>
        <taxon>Bacteroidia</taxon>
        <taxon>Bacteroidales</taxon>
        <taxon>Bacteroidaceae</taxon>
        <taxon>Bacteroides</taxon>
    </lineage>
</organism>
<sequence>MRLIEKDFTYEKYGLHARLVEESDAEFIFRLRSDATRSKYIHDIEGGVENQVEWIRNYKKREEEGTDYYFIFYRDEIPVGLNRIYSIHDRTYTGGSWVMAPEASMEEVIACPIMMREIAFEVCGMEFEDDYDACHVDNKKVIKYNLMSGMKICKHFQDVKGEYVAMSMTKEDFESHKPKLLKMIGY</sequence>
<gene>
    <name evidence="1" type="ORF">C4H11_04510</name>
</gene>
<evidence type="ECO:0008006" key="3">
    <source>
        <dbReference type="Google" id="ProtNLM"/>
    </source>
</evidence>
<dbReference type="Proteomes" id="UP000238304">
    <property type="component" value="Chromosome"/>
</dbReference>
<dbReference type="Gene3D" id="3.40.630.30">
    <property type="match status" value="1"/>
</dbReference>
<dbReference type="EMBL" id="CP027231">
    <property type="protein sequence ID" value="AVM52304.1"/>
    <property type="molecule type" value="Genomic_DNA"/>
</dbReference>
<dbReference type="RefSeq" id="WP_106040635.1">
    <property type="nucleotide sequence ID" value="NZ_CP027231.1"/>
</dbReference>
<dbReference type="SUPFAM" id="SSF55729">
    <property type="entry name" value="Acyl-CoA N-acyltransferases (Nat)"/>
    <property type="match status" value="1"/>
</dbReference>
<proteinExistence type="predicted"/>
<keyword evidence="2" id="KW-1185">Reference proteome</keyword>
<reference evidence="1 2" key="1">
    <citation type="submission" date="2018-02" db="EMBL/GenBank/DDBJ databases">
        <authorList>
            <person name="Holder M.E."/>
            <person name="Ajami N.J."/>
            <person name="Petrosino J.F."/>
        </authorList>
    </citation>
    <scope>NUCLEOTIDE SEQUENCE [LARGE SCALE GENOMIC DNA]</scope>
    <source>
        <strain evidence="1 2">ATCC 33285</strain>
    </source>
</reference>
<evidence type="ECO:0000313" key="1">
    <source>
        <dbReference type="EMBL" id="AVM52304.1"/>
    </source>
</evidence>
<dbReference type="InterPro" id="IPR016181">
    <property type="entry name" value="Acyl_CoA_acyltransferase"/>
</dbReference>